<dbReference type="AlphaFoldDB" id="A0A644WK49"/>
<comment type="caution">
    <text evidence="1">The sequence shown here is derived from an EMBL/GenBank/DDBJ whole genome shotgun (WGS) entry which is preliminary data.</text>
</comment>
<protein>
    <submittedName>
        <fullName evidence="1">Uncharacterized protein</fullName>
    </submittedName>
</protein>
<evidence type="ECO:0000313" key="1">
    <source>
        <dbReference type="EMBL" id="MPM02793.1"/>
    </source>
</evidence>
<organism evidence="1">
    <name type="scientific">bioreactor metagenome</name>
    <dbReference type="NCBI Taxonomy" id="1076179"/>
    <lineage>
        <taxon>unclassified sequences</taxon>
        <taxon>metagenomes</taxon>
        <taxon>ecological metagenomes</taxon>
    </lineage>
</organism>
<gene>
    <name evidence="1" type="ORF">SDC9_49048</name>
</gene>
<dbReference type="EMBL" id="VSSQ01000897">
    <property type="protein sequence ID" value="MPM02793.1"/>
    <property type="molecule type" value="Genomic_DNA"/>
</dbReference>
<accession>A0A644WK49</accession>
<reference evidence="1" key="1">
    <citation type="submission" date="2019-08" db="EMBL/GenBank/DDBJ databases">
        <authorList>
            <person name="Kucharzyk K."/>
            <person name="Murdoch R.W."/>
            <person name="Higgins S."/>
            <person name="Loffler F."/>
        </authorList>
    </citation>
    <scope>NUCLEOTIDE SEQUENCE</scope>
</reference>
<proteinExistence type="predicted"/>
<sequence>MFLEAAEGTVILLVSEFAEWAIGFQSSSYSSMTTGLHALVFSDAIRRAPFLIGFL</sequence>
<name>A0A644WK49_9ZZZZ</name>